<feature type="transmembrane region" description="Helical" evidence="11">
    <location>
        <begin position="155"/>
        <end position="173"/>
    </location>
</feature>
<feature type="transmembrane region" description="Helical" evidence="11">
    <location>
        <begin position="254"/>
        <end position="273"/>
    </location>
</feature>
<comment type="subcellular location">
    <subcellularLocation>
        <location evidence="11">Cell membrane</location>
        <topology evidence="11">Multi-pass membrane protein</topology>
    </subcellularLocation>
    <subcellularLocation>
        <location evidence="1">Membrane</location>
        <topology evidence="1">Multi-pass membrane protein</topology>
    </subcellularLocation>
</comment>
<feature type="transmembrane region" description="Helical" evidence="11">
    <location>
        <begin position="308"/>
        <end position="335"/>
    </location>
</feature>
<evidence type="ECO:0000256" key="7">
    <source>
        <dbReference type="ARBA" id="ARBA00022958"/>
    </source>
</evidence>
<gene>
    <name evidence="11 14" type="primary">kup</name>
    <name evidence="14" type="ORF">LTWDN19_00420</name>
</gene>
<proteinExistence type="inferred from homology"/>
<feature type="transmembrane region" description="Helical" evidence="11">
    <location>
        <begin position="185"/>
        <end position="206"/>
    </location>
</feature>
<feature type="transmembrane region" description="Helical" evidence="11">
    <location>
        <begin position="20"/>
        <end position="40"/>
    </location>
</feature>
<keyword evidence="9 11" id="KW-0406">Ion transport</keyword>
<dbReference type="PANTHER" id="PTHR30540">
    <property type="entry name" value="OSMOTIC STRESS POTASSIUM TRANSPORTER"/>
    <property type="match status" value="1"/>
</dbReference>
<dbReference type="InterPro" id="IPR023051">
    <property type="entry name" value="Kup"/>
</dbReference>
<keyword evidence="10 11" id="KW-0472">Membrane</keyword>
<evidence type="ECO:0000256" key="10">
    <source>
        <dbReference type="ARBA" id="ARBA00023136"/>
    </source>
</evidence>
<dbReference type="EMBL" id="AP024685">
    <property type="protein sequence ID" value="BCX29475.1"/>
    <property type="molecule type" value="Genomic_DNA"/>
</dbReference>
<feature type="transmembrane region" description="Helical" evidence="11">
    <location>
        <begin position="412"/>
        <end position="434"/>
    </location>
</feature>
<reference evidence="14 15" key="1">
    <citation type="submission" date="2021-05" db="EMBL/GenBank/DDBJ databases">
        <title>Complete Genome Sequence of Latilactobacillus sp. Strain WDN19, a High D-Aspartate-producing Lactic Acid Bacterium Isolated from a Japanese Pickle.</title>
        <authorList>
            <person name="Kajitani K."/>
            <person name="Takahashi S."/>
        </authorList>
    </citation>
    <scope>NUCLEOTIDE SEQUENCE [LARGE SCALE GENOMIC DNA]</scope>
    <source>
        <strain evidence="14 15">WDN19</strain>
    </source>
</reference>
<dbReference type="RefSeq" id="WP_039098876.1">
    <property type="nucleotide sequence ID" value="NZ_AP024685.1"/>
</dbReference>
<feature type="transmembrane region" description="Helical" evidence="11">
    <location>
        <begin position="107"/>
        <end position="135"/>
    </location>
</feature>
<accession>A0ABN6GKN6</accession>
<dbReference type="HAMAP" id="MF_01522">
    <property type="entry name" value="Kup"/>
    <property type="match status" value="1"/>
</dbReference>
<dbReference type="InterPro" id="IPR053952">
    <property type="entry name" value="K_trans_C"/>
</dbReference>
<evidence type="ECO:0000256" key="5">
    <source>
        <dbReference type="ARBA" id="ARBA00022692"/>
    </source>
</evidence>
<evidence type="ECO:0000259" key="13">
    <source>
        <dbReference type="Pfam" id="PF22776"/>
    </source>
</evidence>
<name>A0ABN6GKN6_LATCU</name>
<keyword evidence="5 11" id="KW-0812">Transmembrane</keyword>
<evidence type="ECO:0000313" key="15">
    <source>
        <dbReference type="Proteomes" id="UP000825100"/>
    </source>
</evidence>
<evidence type="ECO:0000256" key="3">
    <source>
        <dbReference type="ARBA" id="ARBA00022475"/>
    </source>
</evidence>
<dbReference type="PANTHER" id="PTHR30540:SF83">
    <property type="entry name" value="K+ POTASSIUM TRANSPORTER"/>
    <property type="match status" value="1"/>
</dbReference>
<organism evidence="14 15">
    <name type="scientific">Latilactobacillus curvatus</name>
    <name type="common">Lactobacillus curvatus</name>
    <dbReference type="NCBI Taxonomy" id="28038"/>
    <lineage>
        <taxon>Bacteria</taxon>
        <taxon>Bacillati</taxon>
        <taxon>Bacillota</taxon>
        <taxon>Bacilli</taxon>
        <taxon>Lactobacillales</taxon>
        <taxon>Lactobacillaceae</taxon>
        <taxon>Latilactobacillus</taxon>
    </lineage>
</organism>
<keyword evidence="6 11" id="KW-0769">Symport</keyword>
<evidence type="ECO:0000256" key="1">
    <source>
        <dbReference type="ARBA" id="ARBA00004141"/>
    </source>
</evidence>
<feature type="transmembrane region" description="Helical" evidence="11">
    <location>
        <begin position="355"/>
        <end position="375"/>
    </location>
</feature>
<comment type="catalytic activity">
    <reaction evidence="11">
        <text>K(+)(in) + H(+)(in) = K(+)(out) + H(+)(out)</text>
        <dbReference type="Rhea" id="RHEA:28490"/>
        <dbReference type="ChEBI" id="CHEBI:15378"/>
        <dbReference type="ChEBI" id="CHEBI:29103"/>
    </reaction>
</comment>
<dbReference type="Pfam" id="PF22776">
    <property type="entry name" value="K_trans_C"/>
    <property type="match status" value="1"/>
</dbReference>
<comment type="similarity">
    <text evidence="11">Belongs to the HAK/KUP transporter (TC 2.A.72) family.</text>
</comment>
<keyword evidence="8 11" id="KW-1133">Transmembrane helix</keyword>
<evidence type="ECO:0000256" key="6">
    <source>
        <dbReference type="ARBA" id="ARBA00022847"/>
    </source>
</evidence>
<feature type="transmembrane region" description="Helical" evidence="11">
    <location>
        <begin position="387"/>
        <end position="405"/>
    </location>
</feature>
<comment type="function">
    <text evidence="11">Transport of potassium into the cell. Likely operates as a K(+):H(+) symporter.</text>
</comment>
<evidence type="ECO:0000313" key="14">
    <source>
        <dbReference type="EMBL" id="BCX29475.1"/>
    </source>
</evidence>
<evidence type="ECO:0000256" key="2">
    <source>
        <dbReference type="ARBA" id="ARBA00022448"/>
    </source>
</evidence>
<dbReference type="Proteomes" id="UP000825100">
    <property type="component" value="Chromosome"/>
</dbReference>
<feature type="domain" description="K+ potassium transporter integral membrane" evidence="12">
    <location>
        <begin position="24"/>
        <end position="470"/>
    </location>
</feature>
<feature type="transmembrane region" description="Helical" evidence="11">
    <location>
        <begin position="226"/>
        <end position="245"/>
    </location>
</feature>
<keyword evidence="3 11" id="KW-1003">Cell membrane</keyword>
<feature type="domain" description="K+ potassium transporter C-terminal" evidence="13">
    <location>
        <begin position="499"/>
        <end position="658"/>
    </location>
</feature>
<evidence type="ECO:0000256" key="4">
    <source>
        <dbReference type="ARBA" id="ARBA00022538"/>
    </source>
</evidence>
<keyword evidence="7 11" id="KW-0630">Potassium</keyword>
<dbReference type="InterPro" id="IPR003855">
    <property type="entry name" value="K+_transporter"/>
</dbReference>
<protein>
    <recommendedName>
        <fullName evidence="11">Probable potassium transport system protein Kup</fullName>
    </recommendedName>
</protein>
<evidence type="ECO:0000256" key="8">
    <source>
        <dbReference type="ARBA" id="ARBA00022989"/>
    </source>
</evidence>
<sequence>MKLKTTKQTTKQTTGHKLSVAGILITMGVVYGDIGTSPLYVMKSIVEGNGGLVNISRDFIIGSISLVFWTLMLMTTIKYVMIALRADNNGEGGIFALYTLIRKQAKWLVIPAIIGGATLLADGMLTPAVTVTTAIEGLKGLPINGNVLINNQDQVILLTVSILSVLFFIQKFGTDLIGKSFGPIMLIWFTFIGGIGLVNLMGDLTMLKALNPYYAIELLFSPENKVGILILGSVFLATTGAEALYSDMGHVGRLNIYGSWPYIALCLVLNYFGQGVWLLQHKDIAAYQHISDFNPFFEVMPAQLKVPAILLATIAAIIASQALISGSYTLVSEAIKLRLLPRIKVDYPAKLKGQLYISIVNWILWAVCLIVVFYFKNSAHMEAAYGLAITITMLMTTILLFHYLGRREKKWVLAYLVLIFFGTIEVIFFISSAAKFMHGGYVTVLIAAFILSIMFVWYRSNTIKESNTFKASTVSLLAYKQQLHDLRDDTALAMYTTNLVYLSKPQNKPYEKNMVKKNILYSILDKRPKRAQVYWFVAVNVTDEPYTAEYTADTLGTDYIVNVQLYLGFKMEQKVNIFIRQIIQEMIHRGELPAQPQRYTTIPNRNVGDFSFVIMQEDLSPATQIRAMDKGIVQMRLWLEKFTATPASWFGLDYSDVFVERIPLVLGRQKSVSKYHLKRRE</sequence>
<feature type="transmembrane region" description="Helical" evidence="11">
    <location>
        <begin position="60"/>
        <end position="86"/>
    </location>
</feature>
<dbReference type="InterPro" id="IPR053951">
    <property type="entry name" value="K_trans_N"/>
</dbReference>
<feature type="transmembrane region" description="Helical" evidence="11">
    <location>
        <begin position="440"/>
        <end position="458"/>
    </location>
</feature>
<keyword evidence="2 11" id="KW-0813">Transport</keyword>
<evidence type="ECO:0000256" key="9">
    <source>
        <dbReference type="ARBA" id="ARBA00023065"/>
    </source>
</evidence>
<keyword evidence="15" id="KW-1185">Reference proteome</keyword>
<evidence type="ECO:0000256" key="11">
    <source>
        <dbReference type="HAMAP-Rule" id="MF_01522"/>
    </source>
</evidence>
<keyword evidence="4 11" id="KW-0633">Potassium transport</keyword>
<evidence type="ECO:0000259" key="12">
    <source>
        <dbReference type="Pfam" id="PF02705"/>
    </source>
</evidence>
<dbReference type="Pfam" id="PF02705">
    <property type="entry name" value="K_trans"/>
    <property type="match status" value="1"/>
</dbReference>